<keyword evidence="4" id="KW-1185">Reference proteome</keyword>
<feature type="transmembrane region" description="Helical" evidence="2">
    <location>
        <begin position="12"/>
        <end position="38"/>
    </location>
</feature>
<dbReference type="Proteomes" id="UP000758168">
    <property type="component" value="Unassembled WGS sequence"/>
</dbReference>
<dbReference type="PANTHER" id="PTHR10806">
    <property type="entry name" value="SIGNAL PEPTIDASE COMPLEX CATALYTIC SUBUNIT SEC11"/>
    <property type="match status" value="1"/>
</dbReference>
<dbReference type="EC" id="3.4.21.89" evidence="1"/>
<reference evidence="3 4" key="1">
    <citation type="submission" date="2021-03" db="EMBL/GenBank/DDBJ databases">
        <title>Sequencing the genomes of 1000 actinobacteria strains.</title>
        <authorList>
            <person name="Klenk H.-P."/>
        </authorList>
    </citation>
    <scope>NUCLEOTIDE SEQUENCE [LARGE SCALE GENOMIC DNA]</scope>
    <source>
        <strain evidence="3 4">DSM 12936</strain>
    </source>
</reference>
<evidence type="ECO:0000313" key="3">
    <source>
        <dbReference type="EMBL" id="MBP2418541.1"/>
    </source>
</evidence>
<dbReference type="InterPro" id="IPR019533">
    <property type="entry name" value="Peptidase_S26"/>
</dbReference>
<keyword evidence="2" id="KW-0472">Membrane</keyword>
<protein>
    <recommendedName>
        <fullName evidence="1">Signal peptidase I</fullName>
        <ecNumber evidence="1">3.4.21.89</ecNumber>
    </recommendedName>
</protein>
<dbReference type="InterPro" id="IPR001733">
    <property type="entry name" value="Peptidase_S26B"/>
</dbReference>
<keyword evidence="3" id="KW-0378">Hydrolase</keyword>
<proteinExistence type="predicted"/>
<keyword evidence="2" id="KW-0812">Transmembrane</keyword>
<evidence type="ECO:0000256" key="2">
    <source>
        <dbReference type="SAM" id="Phobius"/>
    </source>
</evidence>
<organism evidence="3 4">
    <name type="scientific">Microlunatus capsulatus</name>
    <dbReference type="NCBI Taxonomy" id="99117"/>
    <lineage>
        <taxon>Bacteria</taxon>
        <taxon>Bacillati</taxon>
        <taxon>Actinomycetota</taxon>
        <taxon>Actinomycetes</taxon>
        <taxon>Propionibacteriales</taxon>
        <taxon>Propionibacteriaceae</taxon>
        <taxon>Microlunatus</taxon>
    </lineage>
</organism>
<evidence type="ECO:0000256" key="1">
    <source>
        <dbReference type="NCBIfam" id="TIGR02228"/>
    </source>
</evidence>
<dbReference type="NCBIfam" id="TIGR02228">
    <property type="entry name" value="sigpep_I_arch"/>
    <property type="match status" value="1"/>
</dbReference>
<sequence>MSRTAAATRPGWWSFLGAVLGWCALLLLLAVLAVAVVVPRLLGGQAWSVLTGSMRPGYPPGSLVVTRPVDPEAIGLGSVITYQVASGRSAVVTHRVVAVGTSTRGERTFTTRGDANGADDREPVRAVQVRGEVVYGVPWLGHVNGWLAGDRRLVAVGAGAGLLVLYALVMFAGELRDGARRRAAEGAS</sequence>
<accession>A0ABS4ZBV6</accession>
<feature type="transmembrane region" description="Helical" evidence="2">
    <location>
        <begin position="153"/>
        <end position="172"/>
    </location>
</feature>
<dbReference type="GO" id="GO:0016787">
    <property type="term" value="F:hydrolase activity"/>
    <property type="evidence" value="ECO:0007669"/>
    <property type="project" value="UniProtKB-KW"/>
</dbReference>
<evidence type="ECO:0000313" key="4">
    <source>
        <dbReference type="Proteomes" id="UP000758168"/>
    </source>
</evidence>
<dbReference type="EMBL" id="JAGIOB010000001">
    <property type="protein sequence ID" value="MBP2418541.1"/>
    <property type="molecule type" value="Genomic_DNA"/>
</dbReference>
<dbReference type="CDD" id="cd06530">
    <property type="entry name" value="S26_SPase_I"/>
    <property type="match status" value="1"/>
</dbReference>
<name>A0ABS4ZBV6_9ACTN</name>
<comment type="caution">
    <text evidence="3">The sequence shown here is derived from an EMBL/GenBank/DDBJ whole genome shotgun (WGS) entry which is preliminary data.</text>
</comment>
<dbReference type="PANTHER" id="PTHR10806:SF6">
    <property type="entry name" value="SIGNAL PEPTIDASE COMPLEX CATALYTIC SUBUNIT SEC11"/>
    <property type="match status" value="1"/>
</dbReference>
<dbReference type="RefSeq" id="WP_210058107.1">
    <property type="nucleotide sequence ID" value="NZ_BAAAMH010000024.1"/>
</dbReference>
<keyword evidence="2" id="KW-1133">Transmembrane helix</keyword>
<gene>
    <name evidence="3" type="ORF">JOF54_003463</name>
</gene>